<evidence type="ECO:0000313" key="5">
    <source>
        <dbReference type="EMBL" id="CAX43029.1"/>
    </source>
</evidence>
<evidence type="ECO:0000256" key="1">
    <source>
        <dbReference type="ARBA" id="ARBA00038211"/>
    </source>
</evidence>
<dbReference type="CDD" id="cd05157">
    <property type="entry name" value="ETNK_euk"/>
    <property type="match status" value="1"/>
</dbReference>
<dbReference type="EMBL" id="FM992690">
    <property type="protein sequence ID" value="CAX43029.1"/>
    <property type="molecule type" value="Genomic_DNA"/>
</dbReference>
<feature type="region of interest" description="Disordered" evidence="2">
    <location>
        <begin position="1"/>
        <end position="49"/>
    </location>
</feature>
<feature type="domain" description="Choline kinase N-terminal" evidence="3">
    <location>
        <begin position="64"/>
        <end position="111"/>
    </location>
</feature>
<proteinExistence type="inferred from homology"/>
<sequence>MMEISPANIKEQSQSRSRSRSRTRNSTANSRSTSATRRPSLSSSRRRSLSSSSLNRLTITTTQVDQERSVPSVHVYLDNSLPLDFFKQDIIALTKTLKISKWHKRQLTINNLNINRISGALTNAIYKIEYHDDLQNIHLPTLLLRVYGKNVDELIDRDNELAILIKLSQKRIGPRLLGIFSNGRFEQFLDGFLTLNKQQIRDEILSQMLGRRMKDLHYKIELDTKDYESTQPTCWNLIDKWLKLFEQELLPGYLQANYNLQDIFIVSFDQFKNIINKYKQWLFNKYDEKNFTNNYKFCHNDTQYGNLLLHESFNPQDILVSTSSSDTNNNIVDGEVTIKSTSNKKDTNLVVIDFEYSGANFPAYDIVNHFSEWMSDYHDPEKSYFIHQENYPNQLQQINLIKSYIEYDFQYPSSNLKTGQTPESLINNSTNPISIIQYEIEKLYNECIYWRATVQIFWCLWGLIQNGPLKKPINSNALSEQGINSTYNITIGDMENLEITDHNKEKQGSNINDGVIEEEAITSSDDDFDYLKYSNQKVALIFGDLIQFGIIDEKDVDEKYLSLIKYLDTKTFDI</sequence>
<dbReference type="GeneID" id="8047091"/>
<dbReference type="Pfam" id="PF04428">
    <property type="entry name" value="Choline_kin_N"/>
    <property type="match status" value="1"/>
</dbReference>
<accession>B9WEB8</accession>
<dbReference type="InterPro" id="IPR011009">
    <property type="entry name" value="Kinase-like_dom_sf"/>
</dbReference>
<evidence type="ECO:0000259" key="3">
    <source>
        <dbReference type="Pfam" id="PF04428"/>
    </source>
</evidence>
<dbReference type="SUPFAM" id="SSF56112">
    <property type="entry name" value="Protein kinase-like (PK-like)"/>
    <property type="match status" value="1"/>
</dbReference>
<comment type="similarity">
    <text evidence="1">Belongs to the choline/ethanolamine kinase family.</text>
</comment>
<dbReference type="CGD" id="CAL0000164910">
    <property type="gene designation" value="Cd36_85280"/>
</dbReference>
<dbReference type="eggNOG" id="KOG2686">
    <property type="taxonomic scope" value="Eukaryota"/>
</dbReference>
<evidence type="ECO:0000313" key="4">
    <source>
        <dbReference type="CGD" id="CAL0000164910"/>
    </source>
</evidence>
<gene>
    <name evidence="4" type="ordered locus">Cd36_85280</name>
    <name evidence="5" type="ORF">CD36_85280</name>
</gene>
<dbReference type="PANTHER" id="PTHR22603:SF93">
    <property type="entry name" value="RE24176P"/>
    <property type="match status" value="1"/>
</dbReference>
<keyword evidence="5" id="KW-0418">Kinase</keyword>
<dbReference type="EC" id="2.7.1.32" evidence="5"/>
<keyword evidence="5" id="KW-0808">Transferase</keyword>
<dbReference type="GO" id="GO:0005737">
    <property type="term" value="C:cytoplasm"/>
    <property type="evidence" value="ECO:0007669"/>
    <property type="project" value="TreeGrafter"/>
</dbReference>
<dbReference type="PANTHER" id="PTHR22603">
    <property type="entry name" value="CHOLINE/ETHANOALAMINE KINASE"/>
    <property type="match status" value="1"/>
</dbReference>
<dbReference type="RefSeq" id="XP_002419435.1">
    <property type="nucleotide sequence ID" value="XM_002419390.1"/>
</dbReference>
<dbReference type="GO" id="GO:0004103">
    <property type="term" value="F:choline kinase activity"/>
    <property type="evidence" value="ECO:0007669"/>
    <property type="project" value="UniProtKB-EC"/>
</dbReference>
<dbReference type="GO" id="GO:0004305">
    <property type="term" value="F:ethanolamine kinase activity"/>
    <property type="evidence" value="ECO:0007669"/>
    <property type="project" value="TreeGrafter"/>
</dbReference>
<protein>
    <submittedName>
        <fullName evidence="5">Choline kinase, putative</fullName>
        <ecNumber evidence="5">2.7.1.32</ecNumber>
    </submittedName>
</protein>
<dbReference type="Gene3D" id="3.90.1200.10">
    <property type="match status" value="1"/>
</dbReference>
<dbReference type="Pfam" id="PF01633">
    <property type="entry name" value="Choline_kinase"/>
    <property type="match status" value="1"/>
</dbReference>
<dbReference type="GO" id="GO:0006646">
    <property type="term" value="P:phosphatidylethanolamine biosynthetic process"/>
    <property type="evidence" value="ECO:0007669"/>
    <property type="project" value="TreeGrafter"/>
</dbReference>
<evidence type="ECO:0000256" key="2">
    <source>
        <dbReference type="SAM" id="MobiDB-lite"/>
    </source>
</evidence>
<name>B9WEB8_CANDC</name>
<dbReference type="Proteomes" id="UP000002605">
    <property type="component" value="Chromosome 3"/>
</dbReference>
<dbReference type="VEuPathDB" id="FungiDB:CD36_85280"/>
<feature type="compositionally biased region" description="Low complexity" evidence="2">
    <location>
        <begin position="24"/>
        <end position="49"/>
    </location>
</feature>
<dbReference type="KEGG" id="cdu:CD36_85280"/>
<dbReference type="AlphaFoldDB" id="B9WEB8"/>
<dbReference type="OrthoDB" id="10267235at2759"/>
<keyword evidence="6" id="KW-1185">Reference proteome</keyword>
<dbReference type="HOGENOM" id="CLU_012712_4_2_1"/>
<reference evidence="5 6" key="1">
    <citation type="journal article" date="2009" name="Genome Res.">
        <title>Comparative genomics of the fungal pathogens Candida dubliniensis and Candida albicans.</title>
        <authorList>
            <person name="Jackson A.P."/>
            <person name="Gamble J.A."/>
            <person name="Yeomans T."/>
            <person name="Moran G.P."/>
            <person name="Saunders D."/>
            <person name="Harris D."/>
            <person name="Aslett M."/>
            <person name="Barrell J.F."/>
            <person name="Butler G."/>
            <person name="Citiulo F."/>
            <person name="Coleman D.C."/>
            <person name="de Groot P.W.J."/>
            <person name="Goodwin T.J."/>
            <person name="Quail M.A."/>
            <person name="McQuillan J."/>
            <person name="Munro C.A."/>
            <person name="Pain A."/>
            <person name="Poulter R.T."/>
            <person name="Rajandream M.A."/>
            <person name="Renauld H."/>
            <person name="Spiering M.J."/>
            <person name="Tivey A."/>
            <person name="Gow N.A.R."/>
            <person name="Barrell B."/>
            <person name="Sullivan D.J."/>
            <person name="Berriman M."/>
        </authorList>
    </citation>
    <scope>NUCLEOTIDE SEQUENCE [LARGE SCALE GENOMIC DNA]</scope>
    <source>
        <strain evidence="6">CD36 / ATCC MYA-646 / CBS 7987 / NCPF 3949 / NRRL Y-17841</strain>
    </source>
</reference>
<evidence type="ECO:0000313" key="6">
    <source>
        <dbReference type="Proteomes" id="UP000002605"/>
    </source>
</evidence>
<dbReference type="Gene3D" id="3.30.200.20">
    <property type="entry name" value="Phosphorylase Kinase, domain 1"/>
    <property type="match status" value="1"/>
</dbReference>
<dbReference type="InterPro" id="IPR007521">
    <property type="entry name" value="Choline_kin_N"/>
</dbReference>
<organism evidence="5 6">
    <name type="scientific">Candida dubliniensis (strain CD36 / ATCC MYA-646 / CBS 7987 / NCPF 3949 / NRRL Y-17841)</name>
    <name type="common">Yeast</name>
    <dbReference type="NCBI Taxonomy" id="573826"/>
    <lineage>
        <taxon>Eukaryota</taxon>
        <taxon>Fungi</taxon>
        <taxon>Dikarya</taxon>
        <taxon>Ascomycota</taxon>
        <taxon>Saccharomycotina</taxon>
        <taxon>Pichiomycetes</taxon>
        <taxon>Debaryomycetaceae</taxon>
        <taxon>Candida/Lodderomyces clade</taxon>
        <taxon>Candida</taxon>
    </lineage>
</organism>